<evidence type="ECO:0000313" key="2">
    <source>
        <dbReference type="EMBL" id="RYO64733.1"/>
    </source>
</evidence>
<name>A0A4Q4S490_9PLEO</name>
<comment type="caution">
    <text evidence="2">The sequence shown here is derived from an EMBL/GenBank/DDBJ whole genome shotgun (WGS) entry which is preliminary data.</text>
</comment>
<dbReference type="EMBL" id="PEJP01000020">
    <property type="protein sequence ID" value="RYO64733.1"/>
    <property type="molecule type" value="Genomic_DNA"/>
</dbReference>
<feature type="compositionally biased region" description="Basic and acidic residues" evidence="1">
    <location>
        <begin position="294"/>
        <end position="306"/>
    </location>
</feature>
<reference evidence="3" key="1">
    <citation type="journal article" date="2019" name="bioRxiv">
        <title>Genomics, evolutionary history and diagnostics of the Alternaria alternata species group including apple and Asian pear pathotypes.</title>
        <authorList>
            <person name="Armitage A.D."/>
            <person name="Cockerton H.M."/>
            <person name="Sreenivasaprasad S."/>
            <person name="Woodhall J.W."/>
            <person name="Lane C.R."/>
            <person name="Harrison R.J."/>
            <person name="Clarkson J.P."/>
        </authorList>
    </citation>
    <scope>NUCLEOTIDE SEQUENCE [LARGE SCALE GENOMIC DNA]</scope>
    <source>
        <strain evidence="3">RGR 97.0016</strain>
    </source>
</reference>
<organism evidence="2 3">
    <name type="scientific">Alternaria arborescens</name>
    <dbReference type="NCBI Taxonomy" id="156630"/>
    <lineage>
        <taxon>Eukaryota</taxon>
        <taxon>Fungi</taxon>
        <taxon>Dikarya</taxon>
        <taxon>Ascomycota</taxon>
        <taxon>Pezizomycotina</taxon>
        <taxon>Dothideomycetes</taxon>
        <taxon>Pleosporomycetidae</taxon>
        <taxon>Pleosporales</taxon>
        <taxon>Pleosporineae</taxon>
        <taxon>Pleosporaceae</taxon>
        <taxon>Alternaria</taxon>
        <taxon>Alternaria sect. Alternaria</taxon>
    </lineage>
</organism>
<feature type="region of interest" description="Disordered" evidence="1">
    <location>
        <begin position="1"/>
        <end position="21"/>
    </location>
</feature>
<keyword evidence="3" id="KW-1185">Reference proteome</keyword>
<dbReference type="AlphaFoldDB" id="A0A4Q4S490"/>
<protein>
    <submittedName>
        <fullName evidence="2">Uncharacterized protein</fullName>
    </submittedName>
</protein>
<sequence>MENSVPSPAGQGKQKGRPKPAYKAHLKLRDIPLSPTHFWKQPLGEYLAQQTRDKTYDGTNDRDLTVNEIDALALNEIAATKRQGFFLFLPSRVSWSHQTYEPESRGPRPDDIRSSIPSLVFMRYTWSTYAQSTFFQSPHRARYVACDFQLNPPPKPTPLYCIQVASGSRYPLYTTTHTSFILLRSDPLYFGSVQDLEPVIGRPKRRPKGSDSAHRLAQVHGIWQEPSADPQLQPFAYTNLQDIYDAIVTTCESTVASSSMTSGALLNLLPRALYPEAGTTLGHGTAVLSSRTGGRLDRSQHTEASV</sequence>
<feature type="region of interest" description="Disordered" evidence="1">
    <location>
        <begin position="286"/>
        <end position="306"/>
    </location>
</feature>
<gene>
    <name evidence="2" type="ORF">AA0113_g5893</name>
</gene>
<accession>A0A4Q4S490</accession>
<proteinExistence type="predicted"/>
<evidence type="ECO:0000256" key="1">
    <source>
        <dbReference type="SAM" id="MobiDB-lite"/>
    </source>
</evidence>
<evidence type="ECO:0000313" key="3">
    <source>
        <dbReference type="Proteomes" id="UP000293823"/>
    </source>
</evidence>
<dbReference type="OrthoDB" id="3693960at2759"/>
<dbReference type="Proteomes" id="UP000293823">
    <property type="component" value="Unassembled WGS sequence"/>
</dbReference>